<dbReference type="InterPro" id="IPR009057">
    <property type="entry name" value="Homeodomain-like_sf"/>
</dbReference>
<evidence type="ECO:0000313" key="5">
    <source>
        <dbReference type="EMBL" id="TWR25110.1"/>
    </source>
</evidence>
<keyword evidence="3" id="KW-0804">Transcription</keyword>
<keyword evidence="6" id="KW-1185">Reference proteome</keyword>
<keyword evidence="1" id="KW-0805">Transcription regulation</keyword>
<dbReference type="GO" id="GO:0003700">
    <property type="term" value="F:DNA-binding transcription factor activity"/>
    <property type="evidence" value="ECO:0007669"/>
    <property type="project" value="InterPro"/>
</dbReference>
<dbReference type="SUPFAM" id="SSF51182">
    <property type="entry name" value="RmlC-like cupins"/>
    <property type="match status" value="1"/>
</dbReference>
<dbReference type="PRINTS" id="PR00032">
    <property type="entry name" value="HTHARAC"/>
</dbReference>
<dbReference type="InterPro" id="IPR014710">
    <property type="entry name" value="RmlC-like_jellyroll"/>
</dbReference>
<dbReference type="Gene3D" id="1.10.10.60">
    <property type="entry name" value="Homeodomain-like"/>
    <property type="match status" value="2"/>
</dbReference>
<dbReference type="PANTHER" id="PTHR43280">
    <property type="entry name" value="ARAC-FAMILY TRANSCRIPTIONAL REGULATOR"/>
    <property type="match status" value="1"/>
</dbReference>
<dbReference type="RefSeq" id="WP_146383080.1">
    <property type="nucleotide sequence ID" value="NZ_VOEJ01000009.1"/>
</dbReference>
<evidence type="ECO:0000256" key="2">
    <source>
        <dbReference type="ARBA" id="ARBA00023125"/>
    </source>
</evidence>
<dbReference type="InterPro" id="IPR003313">
    <property type="entry name" value="AraC-bd"/>
</dbReference>
<dbReference type="GO" id="GO:0043565">
    <property type="term" value="F:sequence-specific DNA binding"/>
    <property type="evidence" value="ECO:0007669"/>
    <property type="project" value="InterPro"/>
</dbReference>
<dbReference type="InterPro" id="IPR011051">
    <property type="entry name" value="RmlC_Cupin_sf"/>
</dbReference>
<dbReference type="InterPro" id="IPR018062">
    <property type="entry name" value="HTH_AraC-typ_CS"/>
</dbReference>
<dbReference type="Proteomes" id="UP000320042">
    <property type="component" value="Unassembled WGS sequence"/>
</dbReference>
<sequence length="295" mass="33663">MKVLQFTIPVADDKSVIAEQVDLPHHYPYLHRHKETQITWIQEGEGTLIAGNHMHSYGPGDIFLLGANMPHLFKSNDEYYLPESTLRVKAISIFFNPDGLLSATFNLPEMKAIKTFIGQHAQGFKIPSRYSSLISAAMEATEQAKGTDQLICFLELLKQLQQISNRLDALSGYSNMPAITEDEGIRIGNIYNYLMQNYSGTVKLEDVARTAFMTPESFCRYFKKHTGHTFVSFLNEIRVNEACKKLTEHKAENISDIAYRCGFKSINNFNRVFKSIMGYTPREYFANYRNSIKSL</sequence>
<dbReference type="OrthoDB" id="9787988at2"/>
<organism evidence="5 6">
    <name type="scientific">Mucilaginibacter pallidiroseus</name>
    <dbReference type="NCBI Taxonomy" id="2599295"/>
    <lineage>
        <taxon>Bacteria</taxon>
        <taxon>Pseudomonadati</taxon>
        <taxon>Bacteroidota</taxon>
        <taxon>Sphingobacteriia</taxon>
        <taxon>Sphingobacteriales</taxon>
        <taxon>Sphingobacteriaceae</taxon>
        <taxon>Mucilaginibacter</taxon>
    </lineage>
</organism>
<keyword evidence="2" id="KW-0238">DNA-binding</keyword>
<dbReference type="PROSITE" id="PS01124">
    <property type="entry name" value="HTH_ARAC_FAMILY_2"/>
    <property type="match status" value="1"/>
</dbReference>
<gene>
    <name evidence="5" type="ORF">FPZ43_16675</name>
</gene>
<dbReference type="Pfam" id="PF02311">
    <property type="entry name" value="AraC_binding"/>
    <property type="match status" value="1"/>
</dbReference>
<dbReference type="Gene3D" id="2.60.120.10">
    <property type="entry name" value="Jelly Rolls"/>
    <property type="match status" value="1"/>
</dbReference>
<dbReference type="AlphaFoldDB" id="A0A563U137"/>
<evidence type="ECO:0000256" key="1">
    <source>
        <dbReference type="ARBA" id="ARBA00023015"/>
    </source>
</evidence>
<name>A0A563U137_9SPHI</name>
<dbReference type="SMART" id="SM00342">
    <property type="entry name" value="HTH_ARAC"/>
    <property type="match status" value="1"/>
</dbReference>
<dbReference type="PANTHER" id="PTHR43280:SF27">
    <property type="entry name" value="TRANSCRIPTIONAL REGULATOR MTLR"/>
    <property type="match status" value="1"/>
</dbReference>
<feature type="domain" description="HTH araC/xylS-type" evidence="4">
    <location>
        <begin position="188"/>
        <end position="287"/>
    </location>
</feature>
<proteinExistence type="predicted"/>
<dbReference type="EMBL" id="VOEJ01000009">
    <property type="protein sequence ID" value="TWR25110.1"/>
    <property type="molecule type" value="Genomic_DNA"/>
</dbReference>
<accession>A0A563U137</accession>
<evidence type="ECO:0000259" key="4">
    <source>
        <dbReference type="PROSITE" id="PS01124"/>
    </source>
</evidence>
<comment type="caution">
    <text evidence="5">The sequence shown here is derived from an EMBL/GenBank/DDBJ whole genome shotgun (WGS) entry which is preliminary data.</text>
</comment>
<dbReference type="Pfam" id="PF12833">
    <property type="entry name" value="HTH_18"/>
    <property type="match status" value="1"/>
</dbReference>
<reference evidence="5 6" key="1">
    <citation type="submission" date="2019-07" db="EMBL/GenBank/DDBJ databases">
        <authorList>
            <person name="Kim J."/>
        </authorList>
    </citation>
    <scope>NUCLEOTIDE SEQUENCE [LARGE SCALE GENOMIC DNA]</scope>
    <source>
        <strain evidence="6">dk17</strain>
    </source>
</reference>
<evidence type="ECO:0000256" key="3">
    <source>
        <dbReference type="ARBA" id="ARBA00023163"/>
    </source>
</evidence>
<dbReference type="InterPro" id="IPR018060">
    <property type="entry name" value="HTH_AraC"/>
</dbReference>
<protein>
    <submittedName>
        <fullName evidence="5">Helix-turn-helix domain-containing protein</fullName>
    </submittedName>
</protein>
<dbReference type="PROSITE" id="PS00041">
    <property type="entry name" value="HTH_ARAC_FAMILY_1"/>
    <property type="match status" value="1"/>
</dbReference>
<dbReference type="InterPro" id="IPR020449">
    <property type="entry name" value="Tscrpt_reg_AraC-type_HTH"/>
</dbReference>
<dbReference type="SUPFAM" id="SSF46689">
    <property type="entry name" value="Homeodomain-like"/>
    <property type="match status" value="2"/>
</dbReference>
<evidence type="ECO:0000313" key="6">
    <source>
        <dbReference type="Proteomes" id="UP000320042"/>
    </source>
</evidence>